<feature type="compositionally biased region" description="Basic and acidic residues" evidence="1">
    <location>
        <begin position="373"/>
        <end position="391"/>
    </location>
</feature>
<dbReference type="Pfam" id="PF13391">
    <property type="entry name" value="HNH_2"/>
    <property type="match status" value="1"/>
</dbReference>
<feature type="region of interest" description="Disordered" evidence="1">
    <location>
        <begin position="1"/>
        <end position="25"/>
    </location>
</feature>
<accession>A0A6S6VW58</accession>
<feature type="region of interest" description="Disordered" evidence="1">
    <location>
        <begin position="350"/>
        <end position="451"/>
    </location>
</feature>
<feature type="compositionally biased region" description="Basic and acidic residues" evidence="1">
    <location>
        <begin position="13"/>
        <end position="25"/>
    </location>
</feature>
<dbReference type="InterPro" id="IPR003615">
    <property type="entry name" value="HNH_nuc"/>
</dbReference>
<evidence type="ECO:0000259" key="2">
    <source>
        <dbReference type="Pfam" id="PF13391"/>
    </source>
</evidence>
<dbReference type="AlphaFoldDB" id="A0A6S6VW58"/>
<proteinExistence type="predicted"/>
<feature type="region of interest" description="Disordered" evidence="1">
    <location>
        <begin position="281"/>
        <end position="332"/>
    </location>
</feature>
<organism evidence="3 4">
    <name type="scientific">Pyrenophora teres f. teres</name>
    <dbReference type="NCBI Taxonomy" id="97479"/>
    <lineage>
        <taxon>Eukaryota</taxon>
        <taxon>Fungi</taxon>
        <taxon>Dikarya</taxon>
        <taxon>Ascomycota</taxon>
        <taxon>Pezizomycotina</taxon>
        <taxon>Dothideomycetes</taxon>
        <taxon>Pleosporomycetidae</taxon>
        <taxon>Pleosporales</taxon>
        <taxon>Pleosporineae</taxon>
        <taxon>Pleosporaceae</taxon>
        <taxon>Pyrenophora</taxon>
    </lineage>
</organism>
<dbReference type="Proteomes" id="UP000472372">
    <property type="component" value="Chromosome 2"/>
</dbReference>
<evidence type="ECO:0000313" key="4">
    <source>
        <dbReference type="Proteomes" id="UP000472372"/>
    </source>
</evidence>
<sequence>MDTTYPGWTSVRPENDAERFTDRSNERQSLFEKVKSLYESSEINPVLWAFLQIADIDQVKEATRSNYSWDSTAYFANPAMDAIRLWKQKPEAKNGTLSGITSLKQSSSHAMLSSPLPPSAAATEESRTRSKRKRGVQESSLGRSKIVAARCKERDNNLCAVSRMAAIDAAHIYPWCAFRDKGTERVKGFWSILRMFWKKEVVDNWHKVLFVDPNTPYRGTENVSNMISFTSTLHRFHSDGAFALRPIQISDDKTKLELEFHWLEIAERELGTGINLLDRPQSSQARTRSGKGYGPFIRYDTGDNGDFTPLESGTRFTMSTDDPENMPLPDPGLMALQWHLQRVLAMSGAAGGSDDDFDNDDDDDDDAGGLSARDIESWADEVPRPISDHQHRPSPPNSGPESSEDGSPPYKRVKHQDSGLPSPPALDEEGPKAKNLRHIQETPATSERPLV</sequence>
<feature type="compositionally biased region" description="Acidic residues" evidence="1">
    <location>
        <begin position="353"/>
        <end position="367"/>
    </location>
</feature>
<feature type="compositionally biased region" description="Low complexity" evidence="1">
    <location>
        <begin position="399"/>
        <end position="409"/>
    </location>
</feature>
<gene>
    <name evidence="3" type="ORF">PTTW11_02895</name>
</gene>
<protein>
    <recommendedName>
        <fullName evidence="2">HNH nuclease domain-containing protein</fullName>
    </recommendedName>
</protein>
<dbReference type="EMBL" id="HG992978">
    <property type="protein sequence ID" value="CAE7016047.1"/>
    <property type="molecule type" value="Genomic_DNA"/>
</dbReference>
<evidence type="ECO:0000256" key="1">
    <source>
        <dbReference type="SAM" id="MobiDB-lite"/>
    </source>
</evidence>
<feature type="region of interest" description="Disordered" evidence="1">
    <location>
        <begin position="107"/>
        <end position="141"/>
    </location>
</feature>
<name>A0A6S6VW58_9PLEO</name>
<evidence type="ECO:0000313" key="3">
    <source>
        <dbReference type="EMBL" id="CAE7016047.1"/>
    </source>
</evidence>
<feature type="domain" description="HNH nuclease" evidence="2">
    <location>
        <begin position="159"/>
        <end position="244"/>
    </location>
</feature>
<reference evidence="3" key="1">
    <citation type="submission" date="2021-02" db="EMBL/GenBank/DDBJ databases">
        <authorList>
            <person name="Syme A R."/>
            <person name="Syme A R."/>
            <person name="Moolhuijzen P."/>
        </authorList>
    </citation>
    <scope>NUCLEOTIDE SEQUENCE</scope>
    <source>
        <strain evidence="3">W1-1</strain>
    </source>
</reference>